<dbReference type="AlphaFoldDB" id="A0A4U0WWR8"/>
<accession>A0A4U0WWR8</accession>
<dbReference type="Proteomes" id="UP000309340">
    <property type="component" value="Unassembled WGS sequence"/>
</dbReference>
<feature type="region of interest" description="Disordered" evidence="1">
    <location>
        <begin position="225"/>
        <end position="245"/>
    </location>
</feature>
<dbReference type="OrthoDB" id="5397087at2759"/>
<feature type="compositionally biased region" description="Low complexity" evidence="1">
    <location>
        <begin position="231"/>
        <end position="243"/>
    </location>
</feature>
<feature type="compositionally biased region" description="Polar residues" evidence="1">
    <location>
        <begin position="293"/>
        <end position="318"/>
    </location>
</feature>
<evidence type="ECO:0000256" key="1">
    <source>
        <dbReference type="SAM" id="MobiDB-lite"/>
    </source>
</evidence>
<feature type="region of interest" description="Disordered" evidence="1">
    <location>
        <begin position="293"/>
        <end position="362"/>
    </location>
</feature>
<feature type="compositionally biased region" description="Polar residues" evidence="1">
    <location>
        <begin position="348"/>
        <end position="362"/>
    </location>
</feature>
<organism evidence="2 3">
    <name type="scientific">Friedmanniomyces simplex</name>
    <dbReference type="NCBI Taxonomy" id="329884"/>
    <lineage>
        <taxon>Eukaryota</taxon>
        <taxon>Fungi</taxon>
        <taxon>Dikarya</taxon>
        <taxon>Ascomycota</taxon>
        <taxon>Pezizomycotina</taxon>
        <taxon>Dothideomycetes</taxon>
        <taxon>Dothideomycetidae</taxon>
        <taxon>Mycosphaerellales</taxon>
        <taxon>Teratosphaeriaceae</taxon>
        <taxon>Friedmanniomyces</taxon>
    </lineage>
</organism>
<gene>
    <name evidence="2" type="ORF">B0A55_12566</name>
</gene>
<comment type="caution">
    <text evidence="2">The sequence shown here is derived from an EMBL/GenBank/DDBJ whole genome shotgun (WGS) entry which is preliminary data.</text>
</comment>
<feature type="compositionally biased region" description="Polar residues" evidence="1">
    <location>
        <begin position="111"/>
        <end position="124"/>
    </location>
</feature>
<sequence>MNEEMYEEEYDDVSTQYLRMTAHLQNQNADLDRHFHSYLLNHVAMRQAVGDAPVDGIQIDRRFQPIAQSIQPDNMQMSQEQLAYPGSMMPPQIHNRTAPKYRQQLYPMPQSGVQQPTQSTQPSYDSRRRPLSVPTPWNVPQPQQPQLQPGQTSSVDTKAVDIRWVDPPLHTVLPIKPVSQQGQMPSPRHRFSAISRNHSVTDAATLHSHSKQSNSLHQMSSPLGMFSPFTQQQASPQQPQQASLRSPFGASFDQQVTAGMTPITMTLPMDYQHMIADSSSSNQSMSIVFSQQNYSYNPNGKPRNNGSQSLFDGPNQTLMAPPLETKIDGFDPNSSIASPQSSYSDSSYTKQFGYSNRGSDSG</sequence>
<reference evidence="2 3" key="1">
    <citation type="submission" date="2017-03" db="EMBL/GenBank/DDBJ databases">
        <title>Genomes of endolithic fungi from Antarctica.</title>
        <authorList>
            <person name="Coleine C."/>
            <person name="Masonjones S."/>
            <person name="Stajich J.E."/>
        </authorList>
    </citation>
    <scope>NUCLEOTIDE SEQUENCE [LARGE SCALE GENOMIC DNA]</scope>
    <source>
        <strain evidence="2 3">CCFEE 5184</strain>
    </source>
</reference>
<feature type="compositionally biased region" description="Low complexity" evidence="1">
    <location>
        <begin position="334"/>
        <end position="347"/>
    </location>
</feature>
<dbReference type="STRING" id="329884.A0A4U0WWR8"/>
<dbReference type="EMBL" id="NAJQ01000526">
    <property type="protein sequence ID" value="TKA68190.1"/>
    <property type="molecule type" value="Genomic_DNA"/>
</dbReference>
<protein>
    <submittedName>
        <fullName evidence="2">Uncharacterized protein</fullName>
    </submittedName>
</protein>
<name>A0A4U0WWR8_9PEZI</name>
<keyword evidence="3" id="KW-1185">Reference proteome</keyword>
<proteinExistence type="predicted"/>
<evidence type="ECO:0000313" key="3">
    <source>
        <dbReference type="Proteomes" id="UP000309340"/>
    </source>
</evidence>
<feature type="region of interest" description="Disordered" evidence="1">
    <location>
        <begin position="108"/>
        <end position="156"/>
    </location>
</feature>
<evidence type="ECO:0000313" key="2">
    <source>
        <dbReference type="EMBL" id="TKA68190.1"/>
    </source>
</evidence>